<dbReference type="InterPro" id="IPR017871">
    <property type="entry name" value="ABC_transporter-like_CS"/>
</dbReference>
<dbReference type="Gene3D" id="3.40.50.300">
    <property type="entry name" value="P-loop containing nucleotide triphosphate hydrolases"/>
    <property type="match status" value="1"/>
</dbReference>
<dbReference type="Pfam" id="PF00664">
    <property type="entry name" value="ABC_membrane"/>
    <property type="match status" value="1"/>
</dbReference>
<keyword evidence="6 13" id="KW-0067">ATP-binding</keyword>
<evidence type="ECO:0000256" key="2">
    <source>
        <dbReference type="ARBA" id="ARBA00022448"/>
    </source>
</evidence>
<feature type="domain" description="ABC transmembrane type-1" evidence="12">
    <location>
        <begin position="19"/>
        <end position="300"/>
    </location>
</feature>
<dbReference type="PROSITE" id="PS50929">
    <property type="entry name" value="ABC_TM1F"/>
    <property type="match status" value="1"/>
</dbReference>
<sequence length="589" mass="64305">MHTFRRLLQFLAPYRRGVVWSGVLALAAMVMTIAIPYLTGRAVDALQRDDQDDLVLLGVLVGVAGLTRFVLMIFRRLVAGRVSLGVELDLRDRLYTHLLSLELAFFDRQQTGQLMSRATVDLQAVRFFLGYGLVFIIQSGLTLLLAAGAMALIDPTLAAVSLAPVPFVVWAAIRYGLRARPALQEVQQRIAELTADVQENVGGVRVVKAFAREERQYEQFVRSVGRVFDQSMVSTRLQAFYNPLIGFLPQLGLAAILLVGGRRVIDGDLTTGEFTAFYTYLLMLLAPMRMLGVLLGMAQRATAAGARLFQILDTLPAITPPEHPVPLPDGPGHVRFERVGLRYTGATEPALDDVTLDVAGGRTIAVVGGTGSGKTTLVQLLSRLYDPTEGRVLVDGADVRTVDPSALRRAIAFVTDDPFLFSTSVRENIAYGRPDATDAEIEQAARRAQAHDFISRLPDGYDTRVGERGLSLSGGQRQRLAIARAFVADPRILVLDDATSAVDATTEQAIKDALGEVMAGRTTFVIAHRLSTIALADEIVVLQEGRVVAQGDHDQLLDRSPLYREIVEKGLPDQVFLTRKPREPETAGL</sequence>
<feature type="transmembrane region" description="Helical" evidence="10">
    <location>
        <begin position="54"/>
        <end position="74"/>
    </location>
</feature>
<dbReference type="InterPro" id="IPR039421">
    <property type="entry name" value="Type_1_exporter"/>
</dbReference>
<dbReference type="InterPro" id="IPR003439">
    <property type="entry name" value="ABC_transporter-like_ATP-bd"/>
</dbReference>
<keyword evidence="8 10" id="KW-0472">Membrane</keyword>
<feature type="transmembrane region" description="Helical" evidence="10">
    <location>
        <begin position="240"/>
        <end position="265"/>
    </location>
</feature>
<dbReference type="SUPFAM" id="SSF90123">
    <property type="entry name" value="ABC transporter transmembrane region"/>
    <property type="match status" value="1"/>
</dbReference>
<evidence type="ECO:0000259" key="12">
    <source>
        <dbReference type="PROSITE" id="PS50929"/>
    </source>
</evidence>
<dbReference type="EMBL" id="PYYB01000002">
    <property type="protein sequence ID" value="PTL56176.1"/>
    <property type="molecule type" value="Genomic_DNA"/>
</dbReference>
<dbReference type="GO" id="GO:0016887">
    <property type="term" value="F:ATP hydrolysis activity"/>
    <property type="evidence" value="ECO:0007669"/>
    <property type="project" value="InterPro"/>
</dbReference>
<comment type="similarity">
    <text evidence="9">Belongs to the ABC transporter superfamily. Siderophore-Fe(3+) uptake transporter (SIUT) (TC 3.A.1.21) family.</text>
</comment>
<dbReference type="GO" id="GO:0015421">
    <property type="term" value="F:ABC-type oligopeptide transporter activity"/>
    <property type="evidence" value="ECO:0007669"/>
    <property type="project" value="TreeGrafter"/>
</dbReference>
<evidence type="ECO:0000256" key="7">
    <source>
        <dbReference type="ARBA" id="ARBA00022989"/>
    </source>
</evidence>
<keyword evidence="3" id="KW-1003">Cell membrane</keyword>
<comment type="caution">
    <text evidence="13">The sequence shown here is derived from an EMBL/GenBank/DDBJ whole genome shotgun (WGS) entry which is preliminary data.</text>
</comment>
<dbReference type="AlphaFoldDB" id="A0A2T4UEG5"/>
<gene>
    <name evidence="13" type="ORF">C7Y72_14385</name>
</gene>
<keyword evidence="4 10" id="KW-0812">Transmembrane</keyword>
<dbReference type="Gene3D" id="1.20.1560.10">
    <property type="entry name" value="ABC transporter type 1, transmembrane domain"/>
    <property type="match status" value="1"/>
</dbReference>
<evidence type="ECO:0000313" key="13">
    <source>
        <dbReference type="EMBL" id="PTL56176.1"/>
    </source>
</evidence>
<feature type="transmembrane region" description="Helical" evidence="10">
    <location>
        <begin position="20"/>
        <end position="39"/>
    </location>
</feature>
<dbReference type="InterPro" id="IPR036640">
    <property type="entry name" value="ABC1_TM_sf"/>
</dbReference>
<keyword evidence="14" id="KW-1185">Reference proteome</keyword>
<proteinExistence type="inferred from homology"/>
<evidence type="ECO:0000256" key="3">
    <source>
        <dbReference type="ARBA" id="ARBA00022475"/>
    </source>
</evidence>
<evidence type="ECO:0000256" key="9">
    <source>
        <dbReference type="ARBA" id="ARBA00023455"/>
    </source>
</evidence>
<feature type="transmembrane region" description="Helical" evidence="10">
    <location>
        <begin position="277"/>
        <end position="298"/>
    </location>
</feature>
<dbReference type="OrthoDB" id="9806127at2"/>
<evidence type="ECO:0000313" key="14">
    <source>
        <dbReference type="Proteomes" id="UP000240739"/>
    </source>
</evidence>
<evidence type="ECO:0000256" key="4">
    <source>
        <dbReference type="ARBA" id="ARBA00022692"/>
    </source>
</evidence>
<name>A0A2T4UEG5_9ACTN</name>
<dbReference type="RefSeq" id="WP_107569895.1">
    <property type="nucleotide sequence ID" value="NZ_PYYB01000002.1"/>
</dbReference>
<dbReference type="PROSITE" id="PS00211">
    <property type="entry name" value="ABC_TRANSPORTER_1"/>
    <property type="match status" value="1"/>
</dbReference>
<protein>
    <submittedName>
        <fullName evidence="13">ABC transporter ATP-binding protein</fullName>
    </submittedName>
</protein>
<evidence type="ECO:0000256" key="6">
    <source>
        <dbReference type="ARBA" id="ARBA00022840"/>
    </source>
</evidence>
<dbReference type="SMART" id="SM00382">
    <property type="entry name" value="AAA"/>
    <property type="match status" value="1"/>
</dbReference>
<evidence type="ECO:0000259" key="11">
    <source>
        <dbReference type="PROSITE" id="PS50893"/>
    </source>
</evidence>
<dbReference type="Pfam" id="PF00005">
    <property type="entry name" value="ABC_tran"/>
    <property type="match status" value="1"/>
</dbReference>
<dbReference type="CDD" id="cd18543">
    <property type="entry name" value="ABC_6TM_Rv0194_D1_like"/>
    <property type="match status" value="1"/>
</dbReference>
<dbReference type="InterPro" id="IPR003593">
    <property type="entry name" value="AAA+_ATPase"/>
</dbReference>
<dbReference type="PANTHER" id="PTHR43394">
    <property type="entry name" value="ATP-DEPENDENT PERMEASE MDL1, MITOCHONDRIAL"/>
    <property type="match status" value="1"/>
</dbReference>
<dbReference type="SUPFAM" id="SSF52540">
    <property type="entry name" value="P-loop containing nucleoside triphosphate hydrolases"/>
    <property type="match status" value="1"/>
</dbReference>
<dbReference type="InterPro" id="IPR027417">
    <property type="entry name" value="P-loop_NTPase"/>
</dbReference>
<dbReference type="Proteomes" id="UP000240739">
    <property type="component" value="Unassembled WGS sequence"/>
</dbReference>
<comment type="subcellular location">
    <subcellularLocation>
        <location evidence="1">Cell inner membrane</location>
        <topology evidence="1">Multi-pass membrane protein</topology>
    </subcellularLocation>
</comment>
<dbReference type="GO" id="GO:0005524">
    <property type="term" value="F:ATP binding"/>
    <property type="evidence" value="ECO:0007669"/>
    <property type="project" value="UniProtKB-KW"/>
</dbReference>
<evidence type="ECO:0000256" key="10">
    <source>
        <dbReference type="SAM" id="Phobius"/>
    </source>
</evidence>
<evidence type="ECO:0000256" key="1">
    <source>
        <dbReference type="ARBA" id="ARBA00004429"/>
    </source>
</evidence>
<dbReference type="InterPro" id="IPR011527">
    <property type="entry name" value="ABC1_TM_dom"/>
</dbReference>
<dbReference type="GO" id="GO:0005886">
    <property type="term" value="C:plasma membrane"/>
    <property type="evidence" value="ECO:0007669"/>
    <property type="project" value="UniProtKB-SubCell"/>
</dbReference>
<feature type="transmembrane region" description="Helical" evidence="10">
    <location>
        <begin position="157"/>
        <end position="177"/>
    </location>
</feature>
<dbReference type="PANTHER" id="PTHR43394:SF1">
    <property type="entry name" value="ATP-BINDING CASSETTE SUB-FAMILY B MEMBER 10, MITOCHONDRIAL"/>
    <property type="match status" value="1"/>
</dbReference>
<feature type="domain" description="ABC transporter" evidence="11">
    <location>
        <begin position="334"/>
        <end position="569"/>
    </location>
</feature>
<evidence type="ECO:0000256" key="8">
    <source>
        <dbReference type="ARBA" id="ARBA00023136"/>
    </source>
</evidence>
<organism evidence="13 14">
    <name type="scientific">Paraconexibacter algicola</name>
    <dbReference type="NCBI Taxonomy" id="2133960"/>
    <lineage>
        <taxon>Bacteria</taxon>
        <taxon>Bacillati</taxon>
        <taxon>Actinomycetota</taxon>
        <taxon>Thermoleophilia</taxon>
        <taxon>Solirubrobacterales</taxon>
        <taxon>Paraconexibacteraceae</taxon>
        <taxon>Paraconexibacter</taxon>
    </lineage>
</organism>
<accession>A0A2T4UEG5</accession>
<evidence type="ECO:0000256" key="5">
    <source>
        <dbReference type="ARBA" id="ARBA00022741"/>
    </source>
</evidence>
<keyword evidence="5" id="KW-0547">Nucleotide-binding</keyword>
<feature type="transmembrane region" description="Helical" evidence="10">
    <location>
        <begin position="127"/>
        <end position="151"/>
    </location>
</feature>
<keyword evidence="2" id="KW-0813">Transport</keyword>
<dbReference type="PROSITE" id="PS50893">
    <property type="entry name" value="ABC_TRANSPORTER_2"/>
    <property type="match status" value="1"/>
</dbReference>
<dbReference type="FunFam" id="3.40.50.300:FF:000221">
    <property type="entry name" value="Multidrug ABC transporter ATP-binding protein"/>
    <property type="match status" value="1"/>
</dbReference>
<keyword evidence="7 10" id="KW-1133">Transmembrane helix</keyword>
<reference evidence="13 14" key="1">
    <citation type="submission" date="2018-03" db="EMBL/GenBank/DDBJ databases">
        <title>Aquarubrobacter algicola gen. nov., sp. nov., a novel actinobacterium isolated from shallow eutrophic lake during the end of cyanobacterial harmful algal blooms.</title>
        <authorList>
            <person name="Chun S.J."/>
        </authorList>
    </citation>
    <scope>NUCLEOTIDE SEQUENCE [LARGE SCALE GENOMIC DNA]</scope>
    <source>
        <strain evidence="13 14">Seoho-28</strain>
    </source>
</reference>